<evidence type="ECO:0000256" key="6">
    <source>
        <dbReference type="ARBA" id="ARBA00023110"/>
    </source>
</evidence>
<accession>A0A2M6WBP7</accession>
<dbReference type="InterPro" id="IPR005215">
    <property type="entry name" value="Trig_fac"/>
</dbReference>
<dbReference type="HAMAP" id="MF_00303">
    <property type="entry name" value="Trigger_factor_Tig"/>
    <property type="match status" value="1"/>
</dbReference>
<evidence type="ECO:0000256" key="4">
    <source>
        <dbReference type="ARBA" id="ARBA00016902"/>
    </source>
</evidence>
<evidence type="ECO:0000313" key="13">
    <source>
        <dbReference type="EMBL" id="PIT90233.1"/>
    </source>
</evidence>
<comment type="subcellular location">
    <subcellularLocation>
        <location evidence="2">Cytoplasm</location>
    </subcellularLocation>
</comment>
<evidence type="ECO:0000259" key="12">
    <source>
        <dbReference type="PROSITE" id="PS50059"/>
    </source>
</evidence>
<dbReference type="PIRSF" id="PIRSF003095">
    <property type="entry name" value="Trigger_factor"/>
    <property type="match status" value="1"/>
</dbReference>
<proteinExistence type="inferred from homology"/>
<dbReference type="GO" id="GO:0051301">
    <property type="term" value="P:cell division"/>
    <property type="evidence" value="ECO:0007669"/>
    <property type="project" value="UniProtKB-KW"/>
</dbReference>
<dbReference type="AlphaFoldDB" id="A0A2M6WBP7"/>
<name>A0A2M6WBP7_9BACT</name>
<evidence type="ECO:0000256" key="11">
    <source>
        <dbReference type="RuleBase" id="RU003914"/>
    </source>
</evidence>
<comment type="function">
    <text evidence="11">Involved in protein export. Acts as a chaperone by maintaining the newly synthesized protein in an open conformation.</text>
</comment>
<dbReference type="GO" id="GO:0051083">
    <property type="term" value="P:'de novo' cotranslational protein folding"/>
    <property type="evidence" value="ECO:0007669"/>
    <property type="project" value="TreeGrafter"/>
</dbReference>
<dbReference type="InterPro" id="IPR046357">
    <property type="entry name" value="PPIase_dom_sf"/>
</dbReference>
<evidence type="ECO:0000256" key="5">
    <source>
        <dbReference type="ARBA" id="ARBA00022618"/>
    </source>
</evidence>
<feature type="domain" description="PPIase FKBP-type" evidence="12">
    <location>
        <begin position="137"/>
        <end position="197"/>
    </location>
</feature>
<keyword evidence="6 10" id="KW-0697">Rotamase</keyword>
<comment type="similarity">
    <text evidence="3 11">Belongs to the FKBP-type PPIase family. Tig subfamily.</text>
</comment>
<evidence type="ECO:0000256" key="8">
    <source>
        <dbReference type="ARBA" id="ARBA00023235"/>
    </source>
</evidence>
<protein>
    <recommendedName>
        <fullName evidence="4 11">Trigger factor</fullName>
    </recommendedName>
</protein>
<keyword evidence="8 10" id="KW-0413">Isomerase</keyword>
<evidence type="ECO:0000256" key="2">
    <source>
        <dbReference type="ARBA" id="ARBA00004496"/>
    </source>
</evidence>
<dbReference type="InterPro" id="IPR008881">
    <property type="entry name" value="Trigger_fac_ribosome-bd_bac"/>
</dbReference>
<evidence type="ECO:0000313" key="14">
    <source>
        <dbReference type="Proteomes" id="UP000230543"/>
    </source>
</evidence>
<dbReference type="Pfam" id="PF05698">
    <property type="entry name" value="Trigger_C"/>
    <property type="match status" value="1"/>
</dbReference>
<dbReference type="Gene3D" id="1.10.3120.10">
    <property type="entry name" value="Trigger factor, C-terminal domain"/>
    <property type="match status" value="1"/>
</dbReference>
<dbReference type="FunFam" id="3.10.50.40:FF:000001">
    <property type="entry name" value="Trigger factor"/>
    <property type="match status" value="1"/>
</dbReference>
<dbReference type="GO" id="GO:0003755">
    <property type="term" value="F:peptidyl-prolyl cis-trans isomerase activity"/>
    <property type="evidence" value="ECO:0007669"/>
    <property type="project" value="UniProtKB-KW"/>
</dbReference>
<dbReference type="GO" id="GO:0043335">
    <property type="term" value="P:protein unfolding"/>
    <property type="evidence" value="ECO:0007669"/>
    <property type="project" value="TreeGrafter"/>
</dbReference>
<dbReference type="GO" id="GO:0044183">
    <property type="term" value="F:protein folding chaperone"/>
    <property type="evidence" value="ECO:0007669"/>
    <property type="project" value="TreeGrafter"/>
</dbReference>
<organism evidence="13 14">
    <name type="scientific">Candidatus Komeilibacteria bacterium CG10_big_fil_rev_8_21_14_0_10_41_13</name>
    <dbReference type="NCBI Taxonomy" id="1974476"/>
    <lineage>
        <taxon>Bacteria</taxon>
        <taxon>Candidatus Komeiliibacteriota</taxon>
    </lineage>
</organism>
<evidence type="ECO:0000256" key="7">
    <source>
        <dbReference type="ARBA" id="ARBA00023186"/>
    </source>
</evidence>
<dbReference type="InterPro" id="IPR036611">
    <property type="entry name" value="Trigger_fac_ribosome-bd_sf"/>
</dbReference>
<evidence type="ECO:0000256" key="3">
    <source>
        <dbReference type="ARBA" id="ARBA00005464"/>
    </source>
</evidence>
<dbReference type="InterPro" id="IPR037041">
    <property type="entry name" value="Trigger_fac_C_sf"/>
</dbReference>
<dbReference type="GO" id="GO:0005737">
    <property type="term" value="C:cytoplasm"/>
    <property type="evidence" value="ECO:0007669"/>
    <property type="project" value="UniProtKB-SubCell"/>
</dbReference>
<comment type="caution">
    <text evidence="13">The sequence shown here is derived from an EMBL/GenBank/DDBJ whole genome shotgun (WGS) entry which is preliminary data.</text>
</comment>
<feature type="non-terminal residue" evidence="13">
    <location>
        <position position="1"/>
    </location>
</feature>
<dbReference type="EMBL" id="PFBO01000119">
    <property type="protein sequence ID" value="PIT90233.1"/>
    <property type="molecule type" value="Genomic_DNA"/>
</dbReference>
<dbReference type="Gene3D" id="3.30.70.1050">
    <property type="entry name" value="Trigger factor ribosome-binding domain"/>
    <property type="match status" value="1"/>
</dbReference>
<dbReference type="PANTHER" id="PTHR30560:SF3">
    <property type="entry name" value="TRIGGER FACTOR-LIKE PROTEIN TIG, CHLOROPLASTIC"/>
    <property type="match status" value="1"/>
</dbReference>
<dbReference type="SUPFAM" id="SSF54534">
    <property type="entry name" value="FKBP-like"/>
    <property type="match status" value="1"/>
</dbReference>
<keyword evidence="5 11" id="KW-0132">Cell division</keyword>
<evidence type="ECO:0000256" key="10">
    <source>
        <dbReference type="PROSITE-ProRule" id="PRU00277"/>
    </source>
</evidence>
<dbReference type="InterPro" id="IPR027304">
    <property type="entry name" value="Trigger_fact/SurA_dom_sf"/>
</dbReference>
<comment type="catalytic activity">
    <reaction evidence="1 10">
        <text>[protein]-peptidylproline (omega=180) = [protein]-peptidylproline (omega=0)</text>
        <dbReference type="Rhea" id="RHEA:16237"/>
        <dbReference type="Rhea" id="RHEA-COMP:10747"/>
        <dbReference type="Rhea" id="RHEA-COMP:10748"/>
        <dbReference type="ChEBI" id="CHEBI:83833"/>
        <dbReference type="ChEBI" id="CHEBI:83834"/>
        <dbReference type="EC" id="5.2.1.8"/>
    </reaction>
</comment>
<evidence type="ECO:0000256" key="9">
    <source>
        <dbReference type="ARBA" id="ARBA00023306"/>
    </source>
</evidence>
<dbReference type="InterPro" id="IPR001179">
    <property type="entry name" value="PPIase_FKBP_dom"/>
</dbReference>
<dbReference type="InterPro" id="IPR008880">
    <property type="entry name" value="Trigger_fac_C"/>
</dbReference>
<keyword evidence="7 11" id="KW-0143">Chaperone</keyword>
<dbReference type="Gene3D" id="3.10.50.40">
    <property type="match status" value="1"/>
</dbReference>
<keyword evidence="9 11" id="KW-0131">Cell cycle</keyword>
<evidence type="ECO:0000256" key="1">
    <source>
        <dbReference type="ARBA" id="ARBA00000971"/>
    </source>
</evidence>
<reference evidence="14" key="1">
    <citation type="submission" date="2017-09" db="EMBL/GenBank/DDBJ databases">
        <title>Depth-based differentiation of microbial function through sediment-hosted aquifers and enrichment of novel symbionts in the deep terrestrial subsurface.</title>
        <authorList>
            <person name="Probst A.J."/>
            <person name="Ladd B."/>
            <person name="Jarett J.K."/>
            <person name="Geller-Mcgrath D.E."/>
            <person name="Sieber C.M.K."/>
            <person name="Emerson J.B."/>
            <person name="Anantharaman K."/>
            <person name="Thomas B.C."/>
            <person name="Malmstrom R."/>
            <person name="Stieglmeier M."/>
            <person name="Klingl A."/>
            <person name="Woyke T."/>
            <person name="Ryan C.M."/>
            <person name="Banfield J.F."/>
        </authorList>
    </citation>
    <scope>NUCLEOTIDE SEQUENCE [LARGE SCALE GENOMIC DNA]</scope>
</reference>
<dbReference type="Proteomes" id="UP000230543">
    <property type="component" value="Unassembled WGS sequence"/>
</dbReference>
<sequence length="401" mass="45603">PFLAKAAARLSKDVKIEGFRPGKAPFDVVKGQVGEMNIYQEALDEIVSYFYYQAVTSEDIQAVSQPKINIEKMAPGNPIVFKAIVGLLPEVKLGDYKSVKIKKEEARVEDKEVNKVLEDLRKMQAKEVLTDRQAKKGDRIEADFEVSLDKVVIEGGQGKKYPLVIGEGMMIPGFEEQFIGLKAGEEKTFQLKFPDQYQNKMVAGKLCDFKVKLLSVYDRSLPELNDDWAKTLNAGSLQDLKEKIQQNLVEEQKFNFEQKAEIEMLNKIVEKTEFSEIPEVLVESESHRMIHEFEDSIVSQGLNFADYLKSVNKEKKDLEAEFKPKALERVKASLVIKAVADERKIEVSEQELNEETEKILLQVKGNPEAEGNIKSTGYQHYLQTIIRNRKVLEALKKELIA</sequence>
<gene>
    <name evidence="13" type="primary">tig</name>
    <name evidence="13" type="ORF">COU22_03235</name>
</gene>
<dbReference type="GO" id="GO:0015031">
    <property type="term" value="P:protein transport"/>
    <property type="evidence" value="ECO:0007669"/>
    <property type="project" value="InterPro"/>
</dbReference>
<dbReference type="PROSITE" id="PS50059">
    <property type="entry name" value="FKBP_PPIASE"/>
    <property type="match status" value="1"/>
</dbReference>
<dbReference type="Pfam" id="PF05697">
    <property type="entry name" value="Trigger_N"/>
    <property type="match status" value="1"/>
</dbReference>
<dbReference type="PANTHER" id="PTHR30560">
    <property type="entry name" value="TRIGGER FACTOR CHAPERONE AND PEPTIDYL-PROLYL CIS/TRANS ISOMERASE"/>
    <property type="match status" value="1"/>
</dbReference>
<dbReference type="GO" id="GO:0043022">
    <property type="term" value="F:ribosome binding"/>
    <property type="evidence" value="ECO:0007669"/>
    <property type="project" value="TreeGrafter"/>
</dbReference>
<dbReference type="SUPFAM" id="SSF109998">
    <property type="entry name" value="Triger factor/SurA peptide-binding domain-like"/>
    <property type="match status" value="1"/>
</dbReference>
<dbReference type="Pfam" id="PF00254">
    <property type="entry name" value="FKBP_C"/>
    <property type="match status" value="1"/>
</dbReference>
<dbReference type="NCBIfam" id="TIGR00115">
    <property type="entry name" value="tig"/>
    <property type="match status" value="1"/>
</dbReference>